<dbReference type="PANTHER" id="PTHR43420:SF47">
    <property type="entry name" value="N-ACETYLTRANSFERASE DOMAIN-CONTAINING PROTEIN"/>
    <property type="match status" value="1"/>
</dbReference>
<gene>
    <name evidence="4" type="ORF">CXR34_15175</name>
</gene>
<proteinExistence type="predicted"/>
<dbReference type="Proteomes" id="UP000233276">
    <property type="component" value="Chromosome"/>
</dbReference>
<dbReference type="InterPro" id="IPR016181">
    <property type="entry name" value="Acyl_CoA_acyltransferase"/>
</dbReference>
<feature type="domain" description="N-acetyltransferase" evidence="3">
    <location>
        <begin position="33"/>
        <end position="199"/>
    </location>
</feature>
<dbReference type="Pfam" id="PF00583">
    <property type="entry name" value="Acetyltransf_1"/>
    <property type="match status" value="1"/>
</dbReference>
<organism evidence="4 5">
    <name type="scientific">Microbacterium hominis</name>
    <dbReference type="NCBI Taxonomy" id="162426"/>
    <lineage>
        <taxon>Bacteria</taxon>
        <taxon>Bacillati</taxon>
        <taxon>Actinomycetota</taxon>
        <taxon>Actinomycetes</taxon>
        <taxon>Micrococcales</taxon>
        <taxon>Microbacteriaceae</taxon>
        <taxon>Microbacterium</taxon>
    </lineage>
</organism>
<dbReference type="InterPro" id="IPR050680">
    <property type="entry name" value="YpeA/RimI_acetyltransf"/>
</dbReference>
<dbReference type="PANTHER" id="PTHR43420">
    <property type="entry name" value="ACETYLTRANSFERASE"/>
    <property type="match status" value="1"/>
</dbReference>
<dbReference type="KEGG" id="mhos:CXR34_15175"/>
<name>A0A2K9E157_9MICO</name>
<accession>A0A2K9E157</accession>
<reference evidence="4 5" key="1">
    <citation type="submission" date="2017-12" db="EMBL/GenBank/DDBJ databases">
        <title>Isolation and characterization of estrogens degradatiion strain Microbacterium hominis SJTG1.</title>
        <authorList>
            <person name="Xiong W."/>
            <person name="Yin C."/>
            <person name="Zheng D."/>
            <person name="Liang R."/>
        </authorList>
    </citation>
    <scope>NUCLEOTIDE SEQUENCE [LARGE SCALE GENOMIC DNA]</scope>
    <source>
        <strain evidence="4 5">SJTG1</strain>
    </source>
</reference>
<dbReference type="EMBL" id="CP025299">
    <property type="protein sequence ID" value="AUG30673.1"/>
    <property type="molecule type" value="Genomic_DNA"/>
</dbReference>
<evidence type="ECO:0000256" key="1">
    <source>
        <dbReference type="ARBA" id="ARBA00022679"/>
    </source>
</evidence>
<dbReference type="PROSITE" id="PS51186">
    <property type="entry name" value="GNAT"/>
    <property type="match status" value="2"/>
</dbReference>
<keyword evidence="2" id="KW-0012">Acyltransferase</keyword>
<feature type="domain" description="N-acetyltransferase" evidence="3">
    <location>
        <begin position="212"/>
        <end position="362"/>
    </location>
</feature>
<evidence type="ECO:0000256" key="2">
    <source>
        <dbReference type="ARBA" id="ARBA00023315"/>
    </source>
</evidence>
<evidence type="ECO:0000259" key="3">
    <source>
        <dbReference type="PROSITE" id="PS51186"/>
    </source>
</evidence>
<dbReference type="AlphaFoldDB" id="A0A2K9E157"/>
<dbReference type="SUPFAM" id="SSF55729">
    <property type="entry name" value="Acyl-CoA N-acyltransferases (Nat)"/>
    <property type="match status" value="2"/>
</dbReference>
<protein>
    <submittedName>
        <fullName evidence="4">GNAT family N-acetyltransferase</fullName>
    </submittedName>
</protein>
<dbReference type="GO" id="GO:0016747">
    <property type="term" value="F:acyltransferase activity, transferring groups other than amino-acyl groups"/>
    <property type="evidence" value="ECO:0007669"/>
    <property type="project" value="InterPro"/>
</dbReference>
<sequence length="362" mass="39161">MVSETSLIERIHRLQREAGVDAGPLPPRHPEVAAWRTATADDIDALHAVMVAAERIDHPTWTTPRQEVADTFDLPHIDHTRDTVLAVDAAGTVIAYGSAFLHPARDGALTVSLSGAVLPERWRRGIGTAVFAWQYARALEQLAEVAPSLAPVEAGEWTADVKVYAEESNLGQRRLAEARGFAAERWFATMLRDLARPLPDVVLSADAAARGLRVVAYTHDRDDDARRARNDAFRDHWGSLPSPPESWAKFVGGEFFRPDLSRLVVDDAGAIAAFCLASVNEDDWEMLGASHAYIDLIGVVRAHRRQGLAPVVVADALRAIAAAGLEKAVLDVDTASPTGANTLYEGLGFVADERAVALVAHV</sequence>
<evidence type="ECO:0000313" key="5">
    <source>
        <dbReference type="Proteomes" id="UP000233276"/>
    </source>
</evidence>
<evidence type="ECO:0000313" key="4">
    <source>
        <dbReference type="EMBL" id="AUG30673.1"/>
    </source>
</evidence>
<dbReference type="CDD" id="cd04301">
    <property type="entry name" value="NAT_SF"/>
    <property type="match status" value="1"/>
</dbReference>
<dbReference type="InterPro" id="IPR000182">
    <property type="entry name" value="GNAT_dom"/>
</dbReference>
<dbReference type="Gene3D" id="3.40.630.30">
    <property type="match status" value="1"/>
</dbReference>
<keyword evidence="1 4" id="KW-0808">Transferase</keyword>